<reference evidence="1 2" key="1">
    <citation type="submission" date="2016-11" db="EMBL/GenBank/DDBJ databases">
        <authorList>
            <person name="Jaros S."/>
            <person name="Januszkiewicz K."/>
            <person name="Wedrychowicz H."/>
        </authorList>
    </citation>
    <scope>NUCLEOTIDE SEQUENCE [LARGE SCALE GENOMIC DNA]</scope>
    <source>
        <strain evidence="1">NVI 5450</strain>
    </source>
</reference>
<evidence type="ECO:0000313" key="1">
    <source>
        <dbReference type="EMBL" id="SGZ05174.1"/>
    </source>
</evidence>
<dbReference type="Proteomes" id="UP000183794">
    <property type="component" value="Unassembled WGS sequence"/>
</dbReference>
<name>A0A1L0BKM2_9GAMM</name>
<gene>
    <name evidence="1" type="ORF">NVI5450_2872</name>
</gene>
<dbReference type="AlphaFoldDB" id="A0A1L0BKM2"/>
<sequence>MRNCMFVSSISRRIESSINGFQQNDFESALVHYFPALDKTAKKRYPKDGVGKRIKKFLDDELDIITYIATQNILRINVNGITFPEAIYKFGRTSIAHEGELDPRLNFNNESGMSIGQLWNLPPSFIIGLIISVVLAPENNSEQLKGRYTVAIHGDRFDLSTQWGNRSDFRSYMEQKFGRAIFENNL</sequence>
<evidence type="ECO:0000313" key="2">
    <source>
        <dbReference type="Proteomes" id="UP000183794"/>
    </source>
</evidence>
<protein>
    <submittedName>
        <fullName evidence="1">Uncharacterized protein</fullName>
    </submittedName>
</protein>
<dbReference type="EMBL" id="FPLD01000074">
    <property type="protein sequence ID" value="SGZ05174.1"/>
    <property type="molecule type" value="Genomic_DNA"/>
</dbReference>
<proteinExistence type="predicted"/>
<accession>A0A1L0BKM2</accession>
<organism evidence="1 2">
    <name type="scientific">Moritella viscosa</name>
    <dbReference type="NCBI Taxonomy" id="80854"/>
    <lineage>
        <taxon>Bacteria</taxon>
        <taxon>Pseudomonadati</taxon>
        <taxon>Pseudomonadota</taxon>
        <taxon>Gammaproteobacteria</taxon>
        <taxon>Alteromonadales</taxon>
        <taxon>Moritellaceae</taxon>
        <taxon>Moritella</taxon>
    </lineage>
</organism>